<dbReference type="Gene3D" id="2.70.130.10">
    <property type="entry name" value="Mannose-6-phosphate receptor binding domain"/>
    <property type="match status" value="1"/>
</dbReference>
<accession>A0A9W3A4F4</accession>
<dbReference type="GeneID" id="106058118"/>
<evidence type="ECO:0000256" key="2">
    <source>
        <dbReference type="SAM" id="SignalP"/>
    </source>
</evidence>
<evidence type="ECO:0000313" key="3">
    <source>
        <dbReference type="Proteomes" id="UP001165740"/>
    </source>
</evidence>
<name>A0A9W3A4F4_BIOGL</name>
<gene>
    <name evidence="4" type="primary">LOC106058118</name>
</gene>
<dbReference type="Proteomes" id="UP001165740">
    <property type="component" value="Chromosome 1"/>
</dbReference>
<organism evidence="3 4">
    <name type="scientific">Biomphalaria glabrata</name>
    <name type="common">Bloodfluke planorb</name>
    <name type="synonym">Freshwater snail</name>
    <dbReference type="NCBI Taxonomy" id="6526"/>
    <lineage>
        <taxon>Eukaryota</taxon>
        <taxon>Metazoa</taxon>
        <taxon>Spiralia</taxon>
        <taxon>Lophotrochozoa</taxon>
        <taxon>Mollusca</taxon>
        <taxon>Gastropoda</taxon>
        <taxon>Heterobranchia</taxon>
        <taxon>Euthyneura</taxon>
        <taxon>Panpulmonata</taxon>
        <taxon>Hygrophila</taxon>
        <taxon>Lymnaeoidea</taxon>
        <taxon>Planorbidae</taxon>
        <taxon>Biomphalaria</taxon>
    </lineage>
</organism>
<dbReference type="OrthoDB" id="29460at2759"/>
<sequence length="260" mass="27880">MVNLLMMLLALGITSGAPMAPCVSQDGCYCQQTQNEYIDLQPIGNVTFKLNDASGKFNYEFELCQTFNLPANCSSVYGCQFNSLISQYNDIASSPPEFVDIYTIRYNTSSNITSFVQLYCTNGTDSFVLVNITDPSHLQFRLETRHACPQMLSTTVSPTTLSTSTTSNTTTAHANTTASSTTAHSNTTTVTTSPTTHVTNSTASSNTTASTSPLTTSTTTTGKPSSSTTHISSTTHSGAMTSHGSFCFILILFATWCLCQ</sequence>
<dbReference type="SUPFAM" id="SSF50911">
    <property type="entry name" value="Mannose 6-phosphate receptor domain"/>
    <property type="match status" value="1"/>
</dbReference>
<reference evidence="4" key="1">
    <citation type="submission" date="2025-08" db="UniProtKB">
        <authorList>
            <consortium name="RefSeq"/>
        </authorList>
    </citation>
    <scope>IDENTIFICATION</scope>
</reference>
<evidence type="ECO:0000256" key="1">
    <source>
        <dbReference type="SAM" id="MobiDB-lite"/>
    </source>
</evidence>
<dbReference type="AlphaFoldDB" id="A0A9W3A4F4"/>
<feature type="signal peptide" evidence="2">
    <location>
        <begin position="1"/>
        <end position="16"/>
    </location>
</feature>
<feature type="chain" id="PRO_5040826047" evidence="2">
    <location>
        <begin position="17"/>
        <end position="260"/>
    </location>
</feature>
<evidence type="ECO:0000313" key="4">
    <source>
        <dbReference type="RefSeq" id="XP_055882060.1"/>
    </source>
</evidence>
<keyword evidence="2" id="KW-0732">Signal</keyword>
<proteinExistence type="predicted"/>
<keyword evidence="3" id="KW-1185">Reference proteome</keyword>
<feature type="region of interest" description="Disordered" evidence="1">
    <location>
        <begin position="156"/>
        <end position="237"/>
    </location>
</feature>
<dbReference type="RefSeq" id="XP_055882060.1">
    <property type="nucleotide sequence ID" value="XM_056026085.1"/>
</dbReference>
<protein>
    <submittedName>
        <fullName evidence="4">Uncharacterized protein LOC106058118</fullName>
    </submittedName>
</protein>
<dbReference type="InterPro" id="IPR009011">
    <property type="entry name" value="Man6P_isomerase_rcpt-bd_dom_sf"/>
</dbReference>